<dbReference type="EMBL" id="JBFXLQ010000098">
    <property type="protein sequence ID" value="KAL2859872.1"/>
    <property type="molecule type" value="Genomic_DNA"/>
</dbReference>
<name>A0ABR4L8T4_9EURO</name>
<reference evidence="1 2" key="1">
    <citation type="submission" date="2024-07" db="EMBL/GenBank/DDBJ databases">
        <title>Section-level genome sequencing and comparative genomics of Aspergillus sections Usti and Cavernicolus.</title>
        <authorList>
            <consortium name="Lawrence Berkeley National Laboratory"/>
            <person name="Nybo J.L."/>
            <person name="Vesth T.C."/>
            <person name="Theobald S."/>
            <person name="Frisvad J.C."/>
            <person name="Larsen T.O."/>
            <person name="Kjaerboelling I."/>
            <person name="Rothschild-Mancinelli K."/>
            <person name="Lyhne E.K."/>
            <person name="Kogle M.E."/>
            <person name="Barry K."/>
            <person name="Clum A."/>
            <person name="Na H."/>
            <person name="Ledsgaard L."/>
            <person name="Lin J."/>
            <person name="Lipzen A."/>
            <person name="Kuo A."/>
            <person name="Riley R."/>
            <person name="Mondo S."/>
            <person name="Labutti K."/>
            <person name="Haridas S."/>
            <person name="Pangalinan J."/>
            <person name="Salamov A.A."/>
            <person name="Simmons B.A."/>
            <person name="Magnuson J.K."/>
            <person name="Chen J."/>
            <person name="Drula E."/>
            <person name="Henrissat B."/>
            <person name="Wiebenga A."/>
            <person name="Lubbers R.J."/>
            <person name="Gomes A.C."/>
            <person name="Macurrencykelacurrency M.R."/>
            <person name="Stajich J."/>
            <person name="Grigoriev I.V."/>
            <person name="Mortensen U.H."/>
            <person name="De Vries R.P."/>
            <person name="Baker S.E."/>
            <person name="Andersen M.R."/>
        </authorList>
    </citation>
    <scope>NUCLEOTIDE SEQUENCE [LARGE SCALE GENOMIC DNA]</scope>
    <source>
        <strain evidence="1 2">CBS 449.75</strain>
    </source>
</reference>
<comment type="caution">
    <text evidence="1">The sequence shown here is derived from an EMBL/GenBank/DDBJ whole genome shotgun (WGS) entry which is preliminary data.</text>
</comment>
<evidence type="ECO:0008006" key="3">
    <source>
        <dbReference type="Google" id="ProtNLM"/>
    </source>
</evidence>
<keyword evidence="2" id="KW-1185">Reference proteome</keyword>
<accession>A0ABR4L8T4</accession>
<dbReference type="GeneID" id="98149166"/>
<dbReference type="Proteomes" id="UP001610432">
    <property type="component" value="Unassembled WGS sequence"/>
</dbReference>
<organism evidence="1 2">
    <name type="scientific">Aspergillus lucknowensis</name>
    <dbReference type="NCBI Taxonomy" id="176173"/>
    <lineage>
        <taxon>Eukaryota</taxon>
        <taxon>Fungi</taxon>
        <taxon>Dikarya</taxon>
        <taxon>Ascomycota</taxon>
        <taxon>Pezizomycotina</taxon>
        <taxon>Eurotiomycetes</taxon>
        <taxon>Eurotiomycetidae</taxon>
        <taxon>Eurotiales</taxon>
        <taxon>Aspergillaceae</taxon>
        <taxon>Aspergillus</taxon>
        <taxon>Aspergillus subgen. Nidulantes</taxon>
    </lineage>
</organism>
<dbReference type="Gene3D" id="3.10.450.50">
    <property type="match status" value="1"/>
</dbReference>
<dbReference type="InterPro" id="IPR032710">
    <property type="entry name" value="NTF2-like_dom_sf"/>
</dbReference>
<evidence type="ECO:0000313" key="1">
    <source>
        <dbReference type="EMBL" id="KAL2859872.1"/>
    </source>
</evidence>
<gene>
    <name evidence="1" type="ORF">BJX67DRAFT_386558</name>
</gene>
<sequence length="161" mass="17863">MPASKRLQTAQKFISHFSTIDDNLLESLLAENYHHQFAPASLNPPGPFDKAGYLAHVRSLKYVLKGFPVTAKEYIESESSNTVVVWATAEAQFMEEVKDDGIPAEEWAFQGEYIYAITMDHIGEKIVRSMEFLDSKGTERLLGLAARAGANLEKRAAGGKQ</sequence>
<dbReference type="SUPFAM" id="SSF54427">
    <property type="entry name" value="NTF2-like"/>
    <property type="match status" value="1"/>
</dbReference>
<protein>
    <recommendedName>
        <fullName evidence="3">SnoaL-like domain-containing protein</fullName>
    </recommendedName>
</protein>
<evidence type="ECO:0000313" key="2">
    <source>
        <dbReference type="Proteomes" id="UP001610432"/>
    </source>
</evidence>
<dbReference type="RefSeq" id="XP_070880428.1">
    <property type="nucleotide sequence ID" value="XM_071034094.1"/>
</dbReference>
<proteinExistence type="predicted"/>